<keyword evidence="1" id="KW-0147">Chitin-binding</keyword>
<keyword evidence="3" id="KW-0677">Repeat</keyword>
<evidence type="ECO:0000256" key="3">
    <source>
        <dbReference type="ARBA" id="ARBA00022737"/>
    </source>
</evidence>
<feature type="domain" description="Chitin-binding type-2" evidence="7">
    <location>
        <begin position="21"/>
        <end position="82"/>
    </location>
</feature>
<organism evidence="8 9">
    <name type="scientific">Anopheles dirus</name>
    <dbReference type="NCBI Taxonomy" id="7168"/>
    <lineage>
        <taxon>Eukaryota</taxon>
        <taxon>Metazoa</taxon>
        <taxon>Ecdysozoa</taxon>
        <taxon>Arthropoda</taxon>
        <taxon>Hexapoda</taxon>
        <taxon>Insecta</taxon>
        <taxon>Pterygota</taxon>
        <taxon>Neoptera</taxon>
        <taxon>Endopterygota</taxon>
        <taxon>Diptera</taxon>
        <taxon>Nematocera</taxon>
        <taxon>Culicoidea</taxon>
        <taxon>Culicidae</taxon>
        <taxon>Anophelinae</taxon>
        <taxon>Anopheles</taxon>
    </lineage>
</organism>
<evidence type="ECO:0000256" key="4">
    <source>
        <dbReference type="ARBA" id="ARBA00023157"/>
    </source>
</evidence>
<keyword evidence="4" id="KW-1015">Disulfide bond</keyword>
<reference evidence="9" key="1">
    <citation type="submission" date="2013-03" db="EMBL/GenBank/DDBJ databases">
        <title>The Genome Sequence of Anopheles dirus WRAIR2.</title>
        <authorList>
            <consortium name="The Broad Institute Genomics Platform"/>
            <person name="Neafsey D.E."/>
            <person name="Walton C."/>
            <person name="Walker B."/>
            <person name="Young S.K."/>
            <person name="Zeng Q."/>
            <person name="Gargeya S."/>
            <person name="Fitzgerald M."/>
            <person name="Haas B."/>
            <person name="Abouelleil A."/>
            <person name="Allen A.W."/>
            <person name="Alvarado L."/>
            <person name="Arachchi H.M."/>
            <person name="Berlin A.M."/>
            <person name="Chapman S.B."/>
            <person name="Gainer-Dewar J."/>
            <person name="Goldberg J."/>
            <person name="Griggs A."/>
            <person name="Gujja S."/>
            <person name="Hansen M."/>
            <person name="Howarth C."/>
            <person name="Imamovic A."/>
            <person name="Ireland A."/>
            <person name="Larimer J."/>
            <person name="McCowan C."/>
            <person name="Murphy C."/>
            <person name="Pearson M."/>
            <person name="Poon T.W."/>
            <person name="Priest M."/>
            <person name="Roberts A."/>
            <person name="Saif S."/>
            <person name="Shea T."/>
            <person name="Sisk P."/>
            <person name="Sykes S."/>
            <person name="Wortman J."/>
            <person name="Nusbaum C."/>
            <person name="Birren B."/>
        </authorList>
    </citation>
    <scope>NUCLEOTIDE SEQUENCE [LARGE SCALE GENOMIC DNA]</scope>
    <source>
        <strain evidence="9">WRAIR2</strain>
    </source>
</reference>
<keyword evidence="2 6" id="KW-0732">Signal</keyword>
<name>A0A182N7G7_9DIPT</name>
<dbReference type="EnsemblMetazoa" id="ADIR003591-RA">
    <property type="protein sequence ID" value="ADIR003591-PA"/>
    <property type="gene ID" value="ADIR003591"/>
</dbReference>
<dbReference type="PROSITE" id="PS50940">
    <property type="entry name" value="CHIT_BIND_II"/>
    <property type="match status" value="2"/>
</dbReference>
<dbReference type="InterPro" id="IPR051940">
    <property type="entry name" value="Chitin_bind-dev_reg"/>
</dbReference>
<sequence>MKATVCVALCVVLLAGTVRGDDRCPAEDDPQVPPVLLPHPSDCDKFLQCSHGHAVVNKCPPGLHWNDSLKWCDFPEQAHCEPGVTQTTPLAAEPSPNCPGVYDPDHMVYVPHEQDCGRYYICDPYGVELEQTCPSGLHWNPLVNYCDFPELAQCEEQ</sequence>
<dbReference type="InterPro" id="IPR036508">
    <property type="entry name" value="Chitin-bd_dom_sf"/>
</dbReference>
<keyword evidence="5" id="KW-0325">Glycoprotein</keyword>
<dbReference type="PANTHER" id="PTHR23301">
    <property type="entry name" value="CHITIN BINDING PERITROPHIN-A"/>
    <property type="match status" value="1"/>
</dbReference>
<dbReference type="Proteomes" id="UP000075884">
    <property type="component" value="Unassembled WGS sequence"/>
</dbReference>
<dbReference type="GO" id="GO:0008061">
    <property type="term" value="F:chitin binding"/>
    <property type="evidence" value="ECO:0007669"/>
    <property type="project" value="UniProtKB-KW"/>
</dbReference>
<feature type="domain" description="Chitin-binding type-2" evidence="7">
    <location>
        <begin position="95"/>
        <end position="156"/>
    </location>
</feature>
<dbReference type="SUPFAM" id="SSF57625">
    <property type="entry name" value="Invertebrate chitin-binding proteins"/>
    <property type="match status" value="2"/>
</dbReference>
<dbReference type="VEuPathDB" id="VectorBase:ADIR003591"/>
<dbReference type="PANTHER" id="PTHR23301:SF0">
    <property type="entry name" value="CHITIN-BINDING TYPE-2 DOMAIN-CONTAINING PROTEIN-RELATED"/>
    <property type="match status" value="1"/>
</dbReference>
<evidence type="ECO:0000256" key="1">
    <source>
        <dbReference type="ARBA" id="ARBA00022669"/>
    </source>
</evidence>
<evidence type="ECO:0000259" key="7">
    <source>
        <dbReference type="PROSITE" id="PS50940"/>
    </source>
</evidence>
<dbReference type="InterPro" id="IPR002557">
    <property type="entry name" value="Chitin-bd_dom"/>
</dbReference>
<dbReference type="SMART" id="SM00494">
    <property type="entry name" value="ChtBD2"/>
    <property type="match status" value="2"/>
</dbReference>
<dbReference type="GO" id="GO:0005576">
    <property type="term" value="C:extracellular region"/>
    <property type="evidence" value="ECO:0007669"/>
    <property type="project" value="InterPro"/>
</dbReference>
<evidence type="ECO:0000313" key="8">
    <source>
        <dbReference type="EnsemblMetazoa" id="ADIR003591-PA"/>
    </source>
</evidence>
<evidence type="ECO:0000256" key="6">
    <source>
        <dbReference type="SAM" id="SignalP"/>
    </source>
</evidence>
<dbReference type="STRING" id="7168.A0A182N7G7"/>
<evidence type="ECO:0000313" key="9">
    <source>
        <dbReference type="Proteomes" id="UP000075884"/>
    </source>
</evidence>
<feature type="chain" id="PRO_5008129503" description="Chitin-binding type-2 domain-containing protein" evidence="6">
    <location>
        <begin position="21"/>
        <end position="157"/>
    </location>
</feature>
<keyword evidence="9" id="KW-1185">Reference proteome</keyword>
<protein>
    <recommendedName>
        <fullName evidence="7">Chitin-binding type-2 domain-containing protein</fullName>
    </recommendedName>
</protein>
<dbReference type="Gene3D" id="2.170.140.10">
    <property type="entry name" value="Chitin binding domain"/>
    <property type="match status" value="2"/>
</dbReference>
<dbReference type="Pfam" id="PF01607">
    <property type="entry name" value="CBM_14"/>
    <property type="match status" value="2"/>
</dbReference>
<accession>A0A182N7G7</accession>
<evidence type="ECO:0000256" key="2">
    <source>
        <dbReference type="ARBA" id="ARBA00022729"/>
    </source>
</evidence>
<dbReference type="AlphaFoldDB" id="A0A182N7G7"/>
<reference evidence="8" key="2">
    <citation type="submission" date="2020-05" db="UniProtKB">
        <authorList>
            <consortium name="EnsemblMetazoa"/>
        </authorList>
    </citation>
    <scope>IDENTIFICATION</scope>
    <source>
        <strain evidence="8">WRAIR2</strain>
    </source>
</reference>
<proteinExistence type="predicted"/>
<feature type="signal peptide" evidence="6">
    <location>
        <begin position="1"/>
        <end position="20"/>
    </location>
</feature>
<evidence type="ECO:0000256" key="5">
    <source>
        <dbReference type="ARBA" id="ARBA00023180"/>
    </source>
</evidence>